<comment type="similarity">
    <text evidence="1">Belongs to the peptidase S33 family.</text>
</comment>
<dbReference type="InterPro" id="IPR005945">
    <property type="entry name" value="Pro_imino_pep"/>
</dbReference>
<evidence type="ECO:0000256" key="2">
    <source>
        <dbReference type="ARBA" id="ARBA00022801"/>
    </source>
</evidence>
<keyword evidence="2" id="KW-0378">Hydrolase</keyword>
<protein>
    <submittedName>
        <fullName evidence="4">Proline-specific peptidase</fullName>
    </submittedName>
</protein>
<reference evidence="4" key="1">
    <citation type="journal article" date="2020" name="Stud. Mycol.">
        <title>101 Dothideomycetes genomes: a test case for predicting lifestyles and emergence of pathogens.</title>
        <authorList>
            <person name="Haridas S."/>
            <person name="Albert R."/>
            <person name="Binder M."/>
            <person name="Bloem J."/>
            <person name="Labutti K."/>
            <person name="Salamov A."/>
            <person name="Andreopoulos B."/>
            <person name="Baker S."/>
            <person name="Barry K."/>
            <person name="Bills G."/>
            <person name="Bluhm B."/>
            <person name="Cannon C."/>
            <person name="Castanera R."/>
            <person name="Culley D."/>
            <person name="Daum C."/>
            <person name="Ezra D."/>
            <person name="Gonzalez J."/>
            <person name="Henrissat B."/>
            <person name="Kuo A."/>
            <person name="Liang C."/>
            <person name="Lipzen A."/>
            <person name="Lutzoni F."/>
            <person name="Magnuson J."/>
            <person name="Mondo S."/>
            <person name="Nolan M."/>
            <person name="Ohm R."/>
            <person name="Pangilinan J."/>
            <person name="Park H.-J."/>
            <person name="Ramirez L."/>
            <person name="Alfaro M."/>
            <person name="Sun H."/>
            <person name="Tritt A."/>
            <person name="Yoshinaga Y."/>
            <person name="Zwiers L.-H."/>
            <person name="Turgeon B."/>
            <person name="Goodwin S."/>
            <person name="Spatafora J."/>
            <person name="Crous P."/>
            <person name="Grigoriev I."/>
        </authorList>
    </citation>
    <scope>NUCLEOTIDE SEQUENCE</scope>
    <source>
        <strain evidence="4">Tuck. ex Michener</strain>
    </source>
</reference>
<dbReference type="OrthoDB" id="190201at2759"/>
<dbReference type="AlphaFoldDB" id="A0A6A6HBT2"/>
<sequence>MLHSQEARVQVTVPSTNRVCYTWYKIFGHLESHHVPLVVLHGGPGACHEYMLPYRKLTERFGIPTIFYDQLGNGNSTRLPEKNGDGAFWTESLFSDELNNLIDHLDLRKRGFDLLGHSWGGMLCSAYACSQPTGLRRVIITDAPADVGLWEEAAKGLVSRLPRDVQELLGKEQELSGSEKFDAAMETFRKITFANVISRLHRLRSPVLLLNGEDDQAQDNTMRSFFDILKKVQWEKIEEASHNPHLEQPETVIEIVAKFLLDEGLFLLDEQGK</sequence>
<dbReference type="PRINTS" id="PR00793">
    <property type="entry name" value="PROAMNOPTASE"/>
</dbReference>
<organism evidence="4 5">
    <name type="scientific">Viridothelium virens</name>
    <name type="common">Speckled blister lichen</name>
    <name type="synonym">Trypethelium virens</name>
    <dbReference type="NCBI Taxonomy" id="1048519"/>
    <lineage>
        <taxon>Eukaryota</taxon>
        <taxon>Fungi</taxon>
        <taxon>Dikarya</taxon>
        <taxon>Ascomycota</taxon>
        <taxon>Pezizomycotina</taxon>
        <taxon>Dothideomycetes</taxon>
        <taxon>Dothideomycetes incertae sedis</taxon>
        <taxon>Trypetheliales</taxon>
        <taxon>Trypetheliaceae</taxon>
        <taxon>Viridothelium</taxon>
    </lineage>
</organism>
<dbReference type="PIRSF" id="PIRSF005539">
    <property type="entry name" value="Pept_S33_TRI_F1"/>
    <property type="match status" value="1"/>
</dbReference>
<dbReference type="Pfam" id="PF12697">
    <property type="entry name" value="Abhydrolase_6"/>
    <property type="match status" value="1"/>
</dbReference>
<evidence type="ECO:0000256" key="1">
    <source>
        <dbReference type="ARBA" id="ARBA00010088"/>
    </source>
</evidence>
<dbReference type="Gene3D" id="3.40.50.1820">
    <property type="entry name" value="alpha/beta hydrolase"/>
    <property type="match status" value="1"/>
</dbReference>
<dbReference type="GO" id="GO:0006508">
    <property type="term" value="P:proteolysis"/>
    <property type="evidence" value="ECO:0007669"/>
    <property type="project" value="InterPro"/>
</dbReference>
<dbReference type="GO" id="GO:0008233">
    <property type="term" value="F:peptidase activity"/>
    <property type="evidence" value="ECO:0007669"/>
    <property type="project" value="InterPro"/>
</dbReference>
<feature type="domain" description="AB hydrolase-1" evidence="3">
    <location>
        <begin position="37"/>
        <end position="254"/>
    </location>
</feature>
<evidence type="ECO:0000259" key="3">
    <source>
        <dbReference type="Pfam" id="PF12697"/>
    </source>
</evidence>
<dbReference type="InterPro" id="IPR002410">
    <property type="entry name" value="Peptidase_S33"/>
</dbReference>
<dbReference type="PANTHER" id="PTHR43194">
    <property type="entry name" value="HYDROLASE ALPHA/BETA FOLD FAMILY"/>
    <property type="match status" value="1"/>
</dbReference>
<evidence type="ECO:0000313" key="4">
    <source>
        <dbReference type="EMBL" id="KAF2235584.1"/>
    </source>
</evidence>
<dbReference type="Proteomes" id="UP000800092">
    <property type="component" value="Unassembled WGS sequence"/>
</dbReference>
<accession>A0A6A6HBT2</accession>
<keyword evidence="5" id="KW-1185">Reference proteome</keyword>
<dbReference type="InterPro" id="IPR000073">
    <property type="entry name" value="AB_hydrolase_1"/>
</dbReference>
<gene>
    <name evidence="4" type="ORF">EV356DRAFT_558793</name>
</gene>
<dbReference type="EMBL" id="ML991790">
    <property type="protein sequence ID" value="KAF2235584.1"/>
    <property type="molecule type" value="Genomic_DNA"/>
</dbReference>
<dbReference type="InterPro" id="IPR029058">
    <property type="entry name" value="AB_hydrolase_fold"/>
</dbReference>
<name>A0A6A6HBT2_VIRVR</name>
<dbReference type="InterPro" id="IPR050228">
    <property type="entry name" value="Carboxylesterase_BioH"/>
</dbReference>
<evidence type="ECO:0000313" key="5">
    <source>
        <dbReference type="Proteomes" id="UP000800092"/>
    </source>
</evidence>
<proteinExistence type="inferred from homology"/>
<dbReference type="PANTHER" id="PTHR43194:SF2">
    <property type="entry name" value="PEROXISOMAL MEMBRANE PROTEIN LPX1"/>
    <property type="match status" value="1"/>
</dbReference>
<dbReference type="SUPFAM" id="SSF53474">
    <property type="entry name" value="alpha/beta-Hydrolases"/>
    <property type="match status" value="1"/>
</dbReference>